<name>A0AB34H5A3_ESCRO</name>
<comment type="caution">
    <text evidence="2">The sequence shown here is derived from an EMBL/GenBank/DDBJ whole genome shotgun (WGS) entry which is preliminary data.</text>
</comment>
<feature type="region of interest" description="Disordered" evidence="1">
    <location>
        <begin position="1"/>
        <end position="21"/>
    </location>
</feature>
<dbReference type="Proteomes" id="UP001159641">
    <property type="component" value="Unassembled WGS sequence"/>
</dbReference>
<evidence type="ECO:0000313" key="3">
    <source>
        <dbReference type="Proteomes" id="UP001159641"/>
    </source>
</evidence>
<evidence type="ECO:0000256" key="1">
    <source>
        <dbReference type="SAM" id="MobiDB-lite"/>
    </source>
</evidence>
<gene>
    <name evidence="2" type="ORF">J1605_006844</name>
</gene>
<protein>
    <submittedName>
        <fullName evidence="2">Uncharacterized protein</fullName>
    </submittedName>
</protein>
<dbReference type="EMBL" id="JAIQCJ010002005">
    <property type="protein sequence ID" value="KAJ8785884.1"/>
    <property type="molecule type" value="Genomic_DNA"/>
</dbReference>
<proteinExistence type="predicted"/>
<keyword evidence="3" id="KW-1185">Reference proteome</keyword>
<reference evidence="2 3" key="1">
    <citation type="submission" date="2022-11" db="EMBL/GenBank/DDBJ databases">
        <title>Whole genome sequence of Eschrichtius robustus ER-17-0199.</title>
        <authorList>
            <person name="Bruniche-Olsen A."/>
            <person name="Black A.N."/>
            <person name="Fields C.J."/>
            <person name="Walden K."/>
            <person name="Dewoody J.A."/>
        </authorList>
    </citation>
    <scope>NUCLEOTIDE SEQUENCE [LARGE SCALE GENOMIC DNA]</scope>
    <source>
        <strain evidence="2">ER-17-0199</strain>
        <tissue evidence="2">Blubber</tissue>
    </source>
</reference>
<evidence type="ECO:0000313" key="2">
    <source>
        <dbReference type="EMBL" id="KAJ8785884.1"/>
    </source>
</evidence>
<sequence length="94" mass="9448">MRTRTRDAGGGSRNGPAPSACAGHVGARPAVAAAAVTGAVAERLWWDRLRDCVASAGTAPPTPGPGPRTLLVSLGAHWDFGPAPPSAPHHAPLD</sequence>
<organism evidence="2 3">
    <name type="scientific">Eschrichtius robustus</name>
    <name type="common">California gray whale</name>
    <name type="synonym">Eschrichtius gibbosus</name>
    <dbReference type="NCBI Taxonomy" id="9764"/>
    <lineage>
        <taxon>Eukaryota</taxon>
        <taxon>Metazoa</taxon>
        <taxon>Chordata</taxon>
        <taxon>Craniata</taxon>
        <taxon>Vertebrata</taxon>
        <taxon>Euteleostomi</taxon>
        <taxon>Mammalia</taxon>
        <taxon>Eutheria</taxon>
        <taxon>Laurasiatheria</taxon>
        <taxon>Artiodactyla</taxon>
        <taxon>Whippomorpha</taxon>
        <taxon>Cetacea</taxon>
        <taxon>Mysticeti</taxon>
        <taxon>Eschrichtiidae</taxon>
        <taxon>Eschrichtius</taxon>
    </lineage>
</organism>
<accession>A0AB34H5A3</accession>
<dbReference type="AlphaFoldDB" id="A0AB34H5A3"/>